<comment type="subcellular location">
    <subcellularLocation>
        <location evidence="2">Membrane</location>
    </subcellularLocation>
</comment>
<evidence type="ECO:0000256" key="3">
    <source>
        <dbReference type="ARBA" id="ARBA00012438"/>
    </source>
</evidence>
<dbReference type="PANTHER" id="PTHR43065">
    <property type="entry name" value="SENSOR HISTIDINE KINASE"/>
    <property type="match status" value="1"/>
</dbReference>
<dbReference type="SUPFAM" id="SSF158472">
    <property type="entry name" value="HAMP domain-like"/>
    <property type="match status" value="1"/>
</dbReference>
<dbReference type="InterPro" id="IPR003660">
    <property type="entry name" value="HAMP_dom"/>
</dbReference>
<comment type="caution">
    <text evidence="12">The sequence shown here is derived from an EMBL/GenBank/DDBJ whole genome shotgun (WGS) entry which is preliminary data.</text>
</comment>
<dbReference type="SMART" id="SM00388">
    <property type="entry name" value="HisKA"/>
    <property type="match status" value="1"/>
</dbReference>
<reference evidence="12" key="1">
    <citation type="journal article" date="2020" name="mSystems">
        <title>Genome- and Community-Level Interaction Insights into Carbon Utilization and Element Cycling Functions of Hydrothermarchaeota in Hydrothermal Sediment.</title>
        <authorList>
            <person name="Zhou Z."/>
            <person name="Liu Y."/>
            <person name="Xu W."/>
            <person name="Pan J."/>
            <person name="Luo Z.H."/>
            <person name="Li M."/>
        </authorList>
    </citation>
    <scope>NUCLEOTIDE SEQUENCE [LARGE SCALE GENOMIC DNA]</scope>
    <source>
        <strain evidence="12">SpSt-508</strain>
    </source>
</reference>
<dbReference type="AlphaFoldDB" id="A0A7C4QS18"/>
<keyword evidence="8" id="KW-0067">ATP-binding</keyword>
<feature type="domain" description="Histidine kinase" evidence="10">
    <location>
        <begin position="288"/>
        <end position="509"/>
    </location>
</feature>
<dbReference type="Gene3D" id="1.10.287.130">
    <property type="match status" value="1"/>
</dbReference>
<proteinExistence type="predicted"/>
<gene>
    <name evidence="12" type="ORF">ENS64_16290</name>
</gene>
<keyword evidence="7 12" id="KW-0418">Kinase</keyword>
<dbReference type="PROSITE" id="PS50885">
    <property type="entry name" value="HAMP"/>
    <property type="match status" value="1"/>
</dbReference>
<dbReference type="SUPFAM" id="SSF55874">
    <property type="entry name" value="ATPase domain of HSP90 chaperone/DNA topoisomerase II/histidine kinase"/>
    <property type="match status" value="1"/>
</dbReference>
<evidence type="ECO:0000259" key="11">
    <source>
        <dbReference type="PROSITE" id="PS50885"/>
    </source>
</evidence>
<dbReference type="InterPro" id="IPR004358">
    <property type="entry name" value="Sig_transdc_His_kin-like_C"/>
</dbReference>
<dbReference type="PANTHER" id="PTHR43065:SF46">
    <property type="entry name" value="C4-DICARBOXYLATE TRANSPORT SENSOR PROTEIN DCTB"/>
    <property type="match status" value="1"/>
</dbReference>
<keyword evidence="6" id="KW-0547">Nucleotide-binding</keyword>
<dbReference type="Pfam" id="PF00672">
    <property type="entry name" value="HAMP"/>
    <property type="match status" value="1"/>
</dbReference>
<comment type="catalytic activity">
    <reaction evidence="1">
        <text>ATP + protein L-histidine = ADP + protein N-phospho-L-histidine.</text>
        <dbReference type="EC" id="2.7.13.3"/>
    </reaction>
</comment>
<dbReference type="Pfam" id="PF00512">
    <property type="entry name" value="HisKA"/>
    <property type="match status" value="1"/>
</dbReference>
<dbReference type="Gene3D" id="3.30.565.10">
    <property type="entry name" value="Histidine kinase-like ATPase, C-terminal domain"/>
    <property type="match status" value="1"/>
</dbReference>
<evidence type="ECO:0000256" key="4">
    <source>
        <dbReference type="ARBA" id="ARBA00022553"/>
    </source>
</evidence>
<evidence type="ECO:0000256" key="1">
    <source>
        <dbReference type="ARBA" id="ARBA00000085"/>
    </source>
</evidence>
<evidence type="ECO:0000259" key="10">
    <source>
        <dbReference type="PROSITE" id="PS50109"/>
    </source>
</evidence>
<dbReference type="SMART" id="SM00304">
    <property type="entry name" value="HAMP"/>
    <property type="match status" value="1"/>
</dbReference>
<dbReference type="InterPro" id="IPR005467">
    <property type="entry name" value="His_kinase_dom"/>
</dbReference>
<keyword evidence="9" id="KW-0902">Two-component regulatory system</keyword>
<dbReference type="CDD" id="cd00082">
    <property type="entry name" value="HisKA"/>
    <property type="match status" value="1"/>
</dbReference>
<keyword evidence="5" id="KW-0808">Transferase</keyword>
<dbReference type="Gene3D" id="6.10.340.10">
    <property type="match status" value="1"/>
</dbReference>
<dbReference type="GO" id="GO:0016020">
    <property type="term" value="C:membrane"/>
    <property type="evidence" value="ECO:0007669"/>
    <property type="project" value="UniProtKB-SubCell"/>
</dbReference>
<evidence type="ECO:0000256" key="5">
    <source>
        <dbReference type="ARBA" id="ARBA00022679"/>
    </source>
</evidence>
<dbReference type="GO" id="GO:0005524">
    <property type="term" value="F:ATP binding"/>
    <property type="evidence" value="ECO:0007669"/>
    <property type="project" value="UniProtKB-KW"/>
</dbReference>
<dbReference type="Pfam" id="PF02518">
    <property type="entry name" value="HATPase_c"/>
    <property type="match status" value="1"/>
</dbReference>
<dbReference type="InterPro" id="IPR036890">
    <property type="entry name" value="HATPase_C_sf"/>
</dbReference>
<dbReference type="EMBL" id="DSVQ01000018">
    <property type="protein sequence ID" value="HGT40805.1"/>
    <property type="molecule type" value="Genomic_DNA"/>
</dbReference>
<dbReference type="SMART" id="SM00387">
    <property type="entry name" value="HATPase_c"/>
    <property type="match status" value="1"/>
</dbReference>
<dbReference type="PRINTS" id="PR00344">
    <property type="entry name" value="BCTRLSENSOR"/>
</dbReference>
<dbReference type="InterPro" id="IPR003661">
    <property type="entry name" value="HisK_dim/P_dom"/>
</dbReference>
<feature type="domain" description="HAMP" evidence="11">
    <location>
        <begin position="208"/>
        <end position="260"/>
    </location>
</feature>
<sequence length="515" mass="57428">MFWLRTIRRKLLLSLLLIMGMLVAQAVGGLSGLLSYRNVIQELDHTVTAAPKRSSIVLALSAVFEPLLWPPLKNPDWLLHRQRAIRERCVAVSEALRDYHRRLENEAASADVRIPTEAVLHRIDSELAQLMAEQLPRVADPDVSEEAIAEICRGIAALQLAAVQIPRPERGVDIEAARAVYHSRFWWIVITSALAVGLFLSSIRCGYLWIFIPIQKLYQGASRVAQGDFSYRVHLPGHDEMAQLADKLNSMTARFQEIKDRLDREVESRSKQLLRSERLAGVGFLAAGVAHEINNPLSAIAMAAESLDERLQAADEQPNGLSREDLAVLKQYLNMMQREAFRCQQITRKLLDFSRGQDEPHTPHDLTRIVAEVLDLVGHMSKFRGHEIVFDRSKPVWWTVNGAEIKQVVLNLVANALESMDGVGRLEIQIVEHADEVVLTFRDTGCGMTTNVLENLFEPFFTAKKSGRGTGLGLSISHRIVSDHGGRIEALSDGPGTGSTFHVHLPRRTVAAQAA</sequence>
<evidence type="ECO:0000256" key="8">
    <source>
        <dbReference type="ARBA" id="ARBA00022840"/>
    </source>
</evidence>
<evidence type="ECO:0000256" key="6">
    <source>
        <dbReference type="ARBA" id="ARBA00022741"/>
    </source>
</evidence>
<dbReference type="InterPro" id="IPR036097">
    <property type="entry name" value="HisK_dim/P_sf"/>
</dbReference>
<dbReference type="InterPro" id="IPR003594">
    <property type="entry name" value="HATPase_dom"/>
</dbReference>
<dbReference type="EC" id="2.7.13.3" evidence="3"/>
<evidence type="ECO:0000256" key="2">
    <source>
        <dbReference type="ARBA" id="ARBA00004370"/>
    </source>
</evidence>
<name>A0A7C4QS18_9PLAN</name>
<dbReference type="PROSITE" id="PS50109">
    <property type="entry name" value="HIS_KIN"/>
    <property type="match status" value="1"/>
</dbReference>
<dbReference type="CDD" id="cd06225">
    <property type="entry name" value="HAMP"/>
    <property type="match status" value="1"/>
</dbReference>
<organism evidence="12">
    <name type="scientific">Schlesneria paludicola</name>
    <dbReference type="NCBI Taxonomy" id="360056"/>
    <lineage>
        <taxon>Bacteria</taxon>
        <taxon>Pseudomonadati</taxon>
        <taxon>Planctomycetota</taxon>
        <taxon>Planctomycetia</taxon>
        <taxon>Planctomycetales</taxon>
        <taxon>Planctomycetaceae</taxon>
        <taxon>Schlesneria</taxon>
    </lineage>
</organism>
<evidence type="ECO:0000313" key="12">
    <source>
        <dbReference type="EMBL" id="HGT40805.1"/>
    </source>
</evidence>
<dbReference type="GO" id="GO:0000155">
    <property type="term" value="F:phosphorelay sensor kinase activity"/>
    <property type="evidence" value="ECO:0007669"/>
    <property type="project" value="InterPro"/>
</dbReference>
<keyword evidence="4" id="KW-0597">Phosphoprotein</keyword>
<evidence type="ECO:0000256" key="7">
    <source>
        <dbReference type="ARBA" id="ARBA00022777"/>
    </source>
</evidence>
<protein>
    <recommendedName>
        <fullName evidence="3">histidine kinase</fullName>
        <ecNumber evidence="3">2.7.13.3</ecNumber>
    </recommendedName>
</protein>
<evidence type="ECO:0000256" key="9">
    <source>
        <dbReference type="ARBA" id="ARBA00023012"/>
    </source>
</evidence>
<accession>A0A7C4QS18</accession>
<dbReference type="SUPFAM" id="SSF47384">
    <property type="entry name" value="Homodimeric domain of signal transducing histidine kinase"/>
    <property type="match status" value="1"/>
</dbReference>